<dbReference type="GO" id="GO:0008270">
    <property type="term" value="F:zinc ion binding"/>
    <property type="evidence" value="ECO:0007669"/>
    <property type="project" value="UniProtKB-KW"/>
</dbReference>
<sequence length="1303" mass="150799">MSAPSLLLNQWGFEDLISIFEENGIDDEAFLLLNDDSIKELIPNMGVRLKFKKKYCDYMAVEMKNKNSTLDDVIIIDNFSDLASGSDNLSESSSTITKVSEVNYITSPLQNIININDLESPEVSQKRKKENEDVLFENGLLNYLEKSSEGRLIIRNKNSLNEYTRGKICKLIIDFLFLKYPNYKIPQREFVKASREIEECFPTEHATIYFRPYEPKSNSTPKKQCSGKLWARYTNARKVYNFLERTGTVVNSIENEPINNVQEQISLDYVKNNLSPFEEVSSHWSLSFNARRKLLHSTDLYQYMSMFPIIKQPDGYELLINDFNQLYNENDKNLFKKWNFLQQCILRIGLKKKIIKEDDLFNDFIAIMTLPLLFSPTTIRNGKKSWRPSRAEVARTFVIHVNVITELQERLKTVQKEAKRKDLTVQPFLVFVGPKSNPEGILAYIRVNEILYFLKDVVSALDTTFKIFFALEAKYPAECGHVWTYLQNYVYEIYTGQDVRSSGIEVFASEDEYKCNQSNCGRVFLSVNSFKKHINKHDVDKLNIENETNFICLTNFTDSSTPPTTSQAFEFKNKDINKNDLCSSINSQTSQEFKHFQDILSNATYSFISRLYGELSITRKEVQNIINDFQNCFILPLNMIQKKIDTSEFKFDSEKKYLLEMCKEIDNMFINLNTEYRRFNVLESRRTFIKPEEVTIGGHLLLTPNGILKPSKLNFQFISISKLLKEFFQMKNVLKECTNYLNDLSDNKNLITNLIQCDLWKSKSANVDGLLLPILIYFDEFEVGNPLGAHAGIHKLGAVYYTLPVIPPKYSSKLQNIFLTMLFHSSDLKTFGAKILFAKLIEELKQLEKVGIDIMVENKIHNVKFKLTLIQGDNLGINTILGFVQGFRANYFCRLCKMPSNISRNQVNLDNALLRTKINYNEDLLLNDSSKSGIIESCVFNEIPSFHVTENYLLDIMHDVFEGVCLYVMGNIVHRLIIVDKIIDLDTLNFKITFFNYGPEIRNKPVKISEDNAKFKKLKMSSSEMLLFCRYFCIIIGNDIPENNDYWKLYLLLRKIIMIITSPCISKSSSLILQNLIISHHKLYLELFPDCELTPKFHFMLHLPDMLNKVGPPVHLWSMRYEGKHKSLKSIANVVASRVNISKTIAIKHQLHFCNILTQNKGFENDLVFGSSKSIDELYDLHLDPGITKILIEENKENNLTRIAFVEVFGVKYKDNDIIVVGKRGMPIFAKIVFILIKPNNNVYFIIKKCITKSFNEHLQSYKIQPSTQLACIPQKQLSYIHPVVSSYILESCYVTLKYDILD</sequence>
<dbReference type="PROSITE" id="PS50157">
    <property type="entry name" value="ZINC_FINGER_C2H2_2"/>
    <property type="match status" value="1"/>
</dbReference>
<keyword evidence="1" id="KW-0479">Metal-binding</keyword>
<dbReference type="PANTHER" id="PTHR31912:SF36">
    <property type="entry name" value="C2H2-TYPE DOMAIN-CONTAINING PROTEIN"/>
    <property type="match status" value="1"/>
</dbReference>
<proteinExistence type="predicted"/>
<dbReference type="CDD" id="cd09487">
    <property type="entry name" value="SAM_superfamily"/>
    <property type="match status" value="1"/>
</dbReference>
<name>A0A9P0CWF4_9CUCU</name>
<feature type="domain" description="C2H2-type" evidence="2">
    <location>
        <begin position="513"/>
        <end position="542"/>
    </location>
</feature>
<dbReference type="Proteomes" id="UP001153636">
    <property type="component" value="Chromosome 4"/>
</dbReference>
<protein>
    <recommendedName>
        <fullName evidence="2">C2H2-type domain-containing protein</fullName>
    </recommendedName>
</protein>
<dbReference type="OrthoDB" id="6666876at2759"/>
<dbReference type="Gene3D" id="1.10.150.50">
    <property type="entry name" value="Transcription Factor, Ets-1"/>
    <property type="match status" value="1"/>
</dbReference>
<evidence type="ECO:0000256" key="1">
    <source>
        <dbReference type="PROSITE-ProRule" id="PRU00042"/>
    </source>
</evidence>
<dbReference type="SMART" id="SM00355">
    <property type="entry name" value="ZnF_C2H2"/>
    <property type="match status" value="1"/>
</dbReference>
<reference evidence="3" key="1">
    <citation type="submission" date="2022-01" db="EMBL/GenBank/DDBJ databases">
        <authorList>
            <person name="King R."/>
        </authorList>
    </citation>
    <scope>NUCLEOTIDE SEQUENCE</scope>
</reference>
<accession>A0A9P0CWF4</accession>
<evidence type="ECO:0000313" key="4">
    <source>
        <dbReference type="Proteomes" id="UP001153636"/>
    </source>
</evidence>
<dbReference type="InterPro" id="IPR013087">
    <property type="entry name" value="Znf_C2H2_type"/>
</dbReference>
<dbReference type="PROSITE" id="PS00028">
    <property type="entry name" value="ZINC_FINGER_C2H2_1"/>
    <property type="match status" value="1"/>
</dbReference>
<keyword evidence="1" id="KW-0863">Zinc-finger</keyword>
<dbReference type="EMBL" id="OV651816">
    <property type="protein sequence ID" value="CAH1109529.1"/>
    <property type="molecule type" value="Genomic_DNA"/>
</dbReference>
<dbReference type="PANTHER" id="PTHR31912">
    <property type="entry name" value="IP13529P"/>
    <property type="match status" value="1"/>
</dbReference>
<keyword evidence="1" id="KW-0862">Zinc</keyword>
<evidence type="ECO:0000313" key="3">
    <source>
        <dbReference type="EMBL" id="CAH1109529.1"/>
    </source>
</evidence>
<dbReference type="InterPro" id="IPR013761">
    <property type="entry name" value="SAM/pointed_sf"/>
</dbReference>
<keyword evidence="4" id="KW-1185">Reference proteome</keyword>
<organism evidence="3 4">
    <name type="scientific">Psylliodes chrysocephalus</name>
    <dbReference type="NCBI Taxonomy" id="3402493"/>
    <lineage>
        <taxon>Eukaryota</taxon>
        <taxon>Metazoa</taxon>
        <taxon>Ecdysozoa</taxon>
        <taxon>Arthropoda</taxon>
        <taxon>Hexapoda</taxon>
        <taxon>Insecta</taxon>
        <taxon>Pterygota</taxon>
        <taxon>Neoptera</taxon>
        <taxon>Endopterygota</taxon>
        <taxon>Coleoptera</taxon>
        <taxon>Polyphaga</taxon>
        <taxon>Cucujiformia</taxon>
        <taxon>Chrysomeloidea</taxon>
        <taxon>Chrysomelidae</taxon>
        <taxon>Galerucinae</taxon>
        <taxon>Alticini</taxon>
        <taxon>Psylliodes</taxon>
    </lineage>
</organism>
<evidence type="ECO:0000259" key="2">
    <source>
        <dbReference type="PROSITE" id="PS50157"/>
    </source>
</evidence>
<gene>
    <name evidence="3" type="ORF">PSYICH_LOCUS10077</name>
</gene>